<sequence>MQLTHLIRSSFLCTQIALTSLLLACSQSTQLNNAKNTADASSAVTRTEHGIIVHPHTGAAKSVRLQVFDENIIRVTSSPADKIELPASIMVNGKPQKVPFEINETEKNVTLQTPKMSVQVAIGDGKIVFTDNNGKRLQTLNSGKFNPVTRDPSGAPADTHEISQSFSTEKSDAFYGLGQQQNGQVNLAGENLYLTTYNLIITIPFLTSSKPFAILWDNNSDSRFGDPEPAKPLFENFTLFNAKGEQGALTARYFDGDQLLLERDEKDLNYQFLSNNSIREFPLPEVTEAAKNLRIEWLGSIQSNTSGTQEILMYSSGYAKLSIDNTLLLDRWRMNWNPWYHNTKVAFAKDQKKSFKLEWEPGGGYMRVLSHAPSAESRKERITFSSDVAKAIDYYVVAGQSKDEQIAGYRQLTGKSVLLPRWAYGFWQSRERYKSSDEIVTAVKEYRSRKIPLDNIVLDWSYWPVDAWGSHDFDKTYFPDPSELVSQVHDLNAHIMISVWPKFYPTTENYKALDKYGFMLNRNIEEGNKDWIYPGFLNGFYDAYNPDARALFWQQLDAKINQKGFDAWWLDAVEPDIHSNVSWNKRKELMSPNHAGTGAQVFNAYAVPHAESVYQGDRASAPDTRVFILTRSGFGGIQRTASAIWSGDTVSRWSNLHEQIAAGINTGLAGMPNWTFDIGGFTPEDRYRSFEGKSVGPYTEMDPSQLPEWQELNTRWYQLGAFLPIYRSHGQNPYREIYNIAAEGSEAYDSMVWYTQLRYRLLPYIYSQAGDMFHKDATLMRGLAMDFPMDSKAASINDEYLFGPHLLVAPISDFGKRERQVYLPRDTLWYDFYDATLYTGGRTITAEAPLSRIPLYVKAGSILVTGPTAQFAKQTANGPLTITVYTGADGEFELYEDDGESYDYEQGAWSRIPLQYDDQSKQLTIGARLGEFNGMATERDLNIRWISAKNSDSADFDKLVSQTVRYRGKPLQVTLGQ</sequence>
<dbReference type="SUPFAM" id="SSF51445">
    <property type="entry name" value="(Trans)glycosidases"/>
    <property type="match status" value="1"/>
</dbReference>
<dbReference type="STRING" id="377629.TERTU_1498"/>
<dbReference type="InterPro" id="IPR000322">
    <property type="entry name" value="Glyco_hydro_31_TIM"/>
</dbReference>
<dbReference type="RefSeq" id="WP_015817636.1">
    <property type="nucleotide sequence ID" value="NC_012997.1"/>
</dbReference>
<dbReference type="Pfam" id="PF13802">
    <property type="entry name" value="Gal_mutarotas_2"/>
    <property type="match status" value="1"/>
</dbReference>
<dbReference type="InterPro" id="IPR051816">
    <property type="entry name" value="Glycosyl_Hydrolase_31"/>
</dbReference>
<dbReference type="GO" id="GO:0030246">
    <property type="term" value="F:carbohydrate binding"/>
    <property type="evidence" value="ECO:0007669"/>
    <property type="project" value="InterPro"/>
</dbReference>
<dbReference type="GO" id="GO:0005975">
    <property type="term" value="P:carbohydrate metabolic process"/>
    <property type="evidence" value="ECO:0007669"/>
    <property type="project" value="InterPro"/>
</dbReference>
<dbReference type="PANTHER" id="PTHR43863">
    <property type="entry name" value="HYDROLASE, PUTATIVE (AFU_ORTHOLOGUE AFUA_1G03140)-RELATED"/>
    <property type="match status" value="1"/>
</dbReference>
<dbReference type="Gene3D" id="2.60.40.1760">
    <property type="entry name" value="glycosyl hydrolase (family 31)"/>
    <property type="match status" value="1"/>
</dbReference>
<dbReference type="EC" id="3.2.1.-" evidence="5"/>
<feature type="domain" description="PA14" evidence="4">
    <location>
        <begin position="244"/>
        <end position="396"/>
    </location>
</feature>
<protein>
    <submittedName>
        <fullName evidence="5">Glycoside hydrolase family 31 domain protein</fullName>
        <ecNumber evidence="5">3.2.1.-</ecNumber>
    </submittedName>
</protein>
<dbReference type="KEGG" id="ttu:TERTU_1498"/>
<dbReference type="Pfam" id="PF17137">
    <property type="entry name" value="DUF5110"/>
    <property type="match status" value="1"/>
</dbReference>
<dbReference type="SUPFAM" id="SSF56988">
    <property type="entry name" value="Anthrax protective antigen"/>
    <property type="match status" value="1"/>
</dbReference>
<dbReference type="Gene3D" id="3.20.20.80">
    <property type="entry name" value="Glycosidases"/>
    <property type="match status" value="1"/>
</dbReference>
<dbReference type="PANTHER" id="PTHR43863:SF2">
    <property type="entry name" value="MALTASE-GLUCOAMYLASE"/>
    <property type="match status" value="1"/>
</dbReference>
<dbReference type="EMBL" id="CP001614">
    <property type="protein sequence ID" value="ACR11524.1"/>
    <property type="molecule type" value="Genomic_DNA"/>
</dbReference>
<dbReference type="InterPro" id="IPR011013">
    <property type="entry name" value="Gal_mutarotase_sf_dom"/>
</dbReference>
<dbReference type="PROSITE" id="PS51820">
    <property type="entry name" value="PA14"/>
    <property type="match status" value="1"/>
</dbReference>
<feature type="chain" id="PRO_5002947137" evidence="3">
    <location>
        <begin position="25"/>
        <end position="977"/>
    </location>
</feature>
<evidence type="ECO:0000256" key="3">
    <source>
        <dbReference type="SAM" id="SignalP"/>
    </source>
</evidence>
<reference evidence="5 6" key="1">
    <citation type="journal article" date="2009" name="PLoS ONE">
        <title>The complete genome of Teredinibacter turnerae T7901: an intracellular endosymbiont of marine wood-boring bivalves (shipworms).</title>
        <authorList>
            <person name="Yang J.C."/>
            <person name="Madupu R."/>
            <person name="Durkin A.S."/>
            <person name="Ekborg N.A."/>
            <person name="Pedamallu C.S."/>
            <person name="Hostetler J.B."/>
            <person name="Radune D."/>
            <person name="Toms B.S."/>
            <person name="Henrissat B."/>
            <person name="Coutinho P.M."/>
            <person name="Schwarz S."/>
            <person name="Field L."/>
            <person name="Trindade-Silva A.E."/>
            <person name="Soares C.A.G."/>
            <person name="Elshahawi S."/>
            <person name="Hanora A."/>
            <person name="Schmidt E.W."/>
            <person name="Haygood M.G."/>
            <person name="Posfai J."/>
            <person name="Benner J."/>
            <person name="Madinger C."/>
            <person name="Nove J."/>
            <person name="Anton B."/>
            <person name="Chaudhary K."/>
            <person name="Foster J."/>
            <person name="Holman A."/>
            <person name="Kumar S."/>
            <person name="Lessard P.A."/>
            <person name="Luyten Y.A."/>
            <person name="Slatko B."/>
            <person name="Wood N."/>
            <person name="Wu B."/>
            <person name="Teplitski M."/>
            <person name="Mougous J.D."/>
            <person name="Ward N."/>
            <person name="Eisen J.A."/>
            <person name="Badger J.H."/>
            <person name="Distel D.L."/>
        </authorList>
    </citation>
    <scope>NUCLEOTIDE SEQUENCE [LARGE SCALE GENOMIC DNA]</scope>
    <source>
        <strain evidence="6">ATCC 39867 / T7901</strain>
    </source>
</reference>
<dbReference type="Proteomes" id="UP000009080">
    <property type="component" value="Chromosome"/>
</dbReference>
<dbReference type="AlphaFoldDB" id="C5BT75"/>
<comment type="similarity">
    <text evidence="1 2">Belongs to the glycosyl hydrolase 31 family.</text>
</comment>
<dbReference type="CAZy" id="GH31">
    <property type="family name" value="Glycoside Hydrolase Family 31"/>
</dbReference>
<keyword evidence="2 5" id="KW-0378">Hydrolase</keyword>
<dbReference type="SUPFAM" id="SSF51011">
    <property type="entry name" value="Glycosyl hydrolase domain"/>
    <property type="match status" value="1"/>
</dbReference>
<dbReference type="OrthoDB" id="176168at2"/>
<keyword evidence="2 5" id="KW-0326">Glycosidase</keyword>
<evidence type="ECO:0000259" key="4">
    <source>
        <dbReference type="PROSITE" id="PS51820"/>
    </source>
</evidence>
<dbReference type="InterPro" id="IPR025887">
    <property type="entry name" value="Glyco_hydro_31_N_dom"/>
</dbReference>
<evidence type="ECO:0000256" key="2">
    <source>
        <dbReference type="RuleBase" id="RU361185"/>
    </source>
</evidence>
<name>C5BT75_TERTT</name>
<dbReference type="CDD" id="cd06591">
    <property type="entry name" value="GH31_xylosidase_XylS"/>
    <property type="match status" value="1"/>
</dbReference>
<evidence type="ECO:0000313" key="6">
    <source>
        <dbReference type="Proteomes" id="UP000009080"/>
    </source>
</evidence>
<dbReference type="InterPro" id="IPR013780">
    <property type="entry name" value="Glyco_hydro_b"/>
</dbReference>
<keyword evidence="6" id="KW-1185">Reference proteome</keyword>
<dbReference type="SUPFAM" id="SSF74650">
    <property type="entry name" value="Galactose mutarotase-like"/>
    <property type="match status" value="1"/>
</dbReference>
<dbReference type="Gene3D" id="2.60.40.1180">
    <property type="entry name" value="Golgi alpha-mannosidase II"/>
    <property type="match status" value="2"/>
</dbReference>
<dbReference type="Pfam" id="PF01055">
    <property type="entry name" value="Glyco_hydro_31_2nd"/>
    <property type="match status" value="1"/>
</dbReference>
<dbReference type="InterPro" id="IPR017853">
    <property type="entry name" value="GH"/>
</dbReference>
<evidence type="ECO:0000256" key="1">
    <source>
        <dbReference type="ARBA" id="ARBA00007806"/>
    </source>
</evidence>
<dbReference type="Gene3D" id="2.60.120.380">
    <property type="match status" value="1"/>
</dbReference>
<proteinExistence type="inferred from homology"/>
<accession>C5BT75</accession>
<evidence type="ECO:0000313" key="5">
    <source>
        <dbReference type="EMBL" id="ACR11524.1"/>
    </source>
</evidence>
<keyword evidence="3" id="KW-0732">Signal</keyword>
<organism evidence="5 6">
    <name type="scientific">Teredinibacter turnerae (strain ATCC 39867 / T7901)</name>
    <dbReference type="NCBI Taxonomy" id="377629"/>
    <lineage>
        <taxon>Bacteria</taxon>
        <taxon>Pseudomonadati</taxon>
        <taxon>Pseudomonadota</taxon>
        <taxon>Gammaproteobacteria</taxon>
        <taxon>Cellvibrionales</taxon>
        <taxon>Cellvibrionaceae</taxon>
        <taxon>Teredinibacter</taxon>
    </lineage>
</organism>
<dbReference type="SMART" id="SM00758">
    <property type="entry name" value="PA14"/>
    <property type="match status" value="1"/>
</dbReference>
<dbReference type="InterPro" id="IPR037524">
    <property type="entry name" value="PA14/GLEYA"/>
</dbReference>
<feature type="signal peptide" evidence="3">
    <location>
        <begin position="1"/>
        <end position="24"/>
    </location>
</feature>
<dbReference type="InterPro" id="IPR033403">
    <property type="entry name" value="DUF5110"/>
</dbReference>
<gene>
    <name evidence="5" type="ordered locus">TERTU_1498</name>
</gene>
<dbReference type="CDD" id="cd14752">
    <property type="entry name" value="GH31_N"/>
    <property type="match status" value="1"/>
</dbReference>
<dbReference type="GO" id="GO:0004553">
    <property type="term" value="F:hydrolase activity, hydrolyzing O-glycosyl compounds"/>
    <property type="evidence" value="ECO:0007669"/>
    <property type="project" value="InterPro"/>
</dbReference>
<dbReference type="InterPro" id="IPR048395">
    <property type="entry name" value="Glyco_hydro_31_C"/>
</dbReference>
<dbReference type="Pfam" id="PF21365">
    <property type="entry name" value="Glyco_hydro_31_3rd"/>
    <property type="match status" value="1"/>
</dbReference>
<dbReference type="eggNOG" id="COG1501">
    <property type="taxonomic scope" value="Bacteria"/>
</dbReference>
<dbReference type="HOGENOM" id="CLU_000631_7_3_6"/>
<dbReference type="InterPro" id="IPR011658">
    <property type="entry name" value="PA14_dom"/>
</dbReference>